<dbReference type="OMA" id="PQLHTIT"/>
<gene>
    <name evidence="3" type="ORF">PPRIM_AZ9-3.1.T0420060</name>
</gene>
<feature type="compositionally biased region" description="Basic and acidic residues" evidence="2">
    <location>
        <begin position="473"/>
        <end position="486"/>
    </location>
</feature>
<keyword evidence="1" id="KW-0175">Coiled coil</keyword>
<keyword evidence="4" id="KW-1185">Reference proteome</keyword>
<organism evidence="3 4">
    <name type="scientific">Paramecium primaurelia</name>
    <dbReference type="NCBI Taxonomy" id="5886"/>
    <lineage>
        <taxon>Eukaryota</taxon>
        <taxon>Sar</taxon>
        <taxon>Alveolata</taxon>
        <taxon>Ciliophora</taxon>
        <taxon>Intramacronucleata</taxon>
        <taxon>Oligohymenophorea</taxon>
        <taxon>Peniculida</taxon>
        <taxon>Parameciidae</taxon>
        <taxon>Paramecium</taxon>
    </lineage>
</organism>
<evidence type="ECO:0000256" key="2">
    <source>
        <dbReference type="SAM" id="MobiDB-lite"/>
    </source>
</evidence>
<proteinExistence type="predicted"/>
<accession>A0A8S1LPD8</accession>
<evidence type="ECO:0000256" key="1">
    <source>
        <dbReference type="SAM" id="Coils"/>
    </source>
</evidence>
<feature type="region of interest" description="Disordered" evidence="2">
    <location>
        <begin position="565"/>
        <end position="594"/>
    </location>
</feature>
<evidence type="ECO:0000313" key="4">
    <source>
        <dbReference type="Proteomes" id="UP000688137"/>
    </source>
</evidence>
<feature type="compositionally biased region" description="Polar residues" evidence="2">
    <location>
        <begin position="460"/>
        <end position="472"/>
    </location>
</feature>
<comment type="caution">
    <text evidence="3">The sequence shown here is derived from an EMBL/GenBank/DDBJ whole genome shotgun (WGS) entry which is preliminary data.</text>
</comment>
<protein>
    <submittedName>
        <fullName evidence="3">Uncharacterized protein</fullName>
    </submittedName>
</protein>
<feature type="region of interest" description="Disordered" evidence="2">
    <location>
        <begin position="453"/>
        <end position="486"/>
    </location>
</feature>
<feature type="coiled-coil region" evidence="1">
    <location>
        <begin position="121"/>
        <end position="219"/>
    </location>
</feature>
<sequence>MSESFKVVNYERESKQSFQEFLQMHLNEPSDPQLRSPTQENNYNSIKQIGIKKTIKREESEPSFRITEQPIENNEKNLTSMQSKIQLLITENSKLIEINSGLMREIEIMKQNNQSNRTLLVQESQQKLMNYQQKVVQLTQANEQLSSRLIDEQCKNKKEIEQKFQQILQENKNLNEMLQTRLNDIDILNNQLLEKNDQIALINEEIKVVNEKCMVLEQQKQVLIAQQQQYVDTIKEFQIKEQSFMQQLYQEQTSYQSCIANLEQNYNLQISELRNSFLKEIEQQQETIAQQYQHYFSQQIIAFQQQIKTIQLENTQIKDELTERSKIWSQEKERLENFIKNIQQQQLQKQHSQESIQQLVNINQVQQNINQNQKPQQQLNQQAQILDQQQLSQPQNQQQVNQNQQQLTQEQILQQKQELKKQQYYQEILQIQQQQSQLQQQQQQQKIQQQQQQQQQQNQTHHQSSNYTFRQNTQEDSREVSPEKDDIFVNFDQKVRLHTESYGDRYEKTIPQRVPLHAKNYRVPQLHTITRYDQKQYNFGVNQPQYYQNSQQRFMINRDPQYQRSHSQYQEREDKPKSQQYQNQNEGYLIPKRY</sequence>
<dbReference type="EMBL" id="CAJJDM010000041">
    <property type="protein sequence ID" value="CAD8068245.1"/>
    <property type="molecule type" value="Genomic_DNA"/>
</dbReference>
<reference evidence="3" key="1">
    <citation type="submission" date="2021-01" db="EMBL/GenBank/DDBJ databases">
        <authorList>
            <consortium name="Genoscope - CEA"/>
            <person name="William W."/>
        </authorList>
    </citation>
    <scope>NUCLEOTIDE SEQUENCE</scope>
</reference>
<name>A0A8S1LPD8_PARPR</name>
<dbReference type="AlphaFoldDB" id="A0A8S1LPD8"/>
<dbReference type="Proteomes" id="UP000688137">
    <property type="component" value="Unassembled WGS sequence"/>
</dbReference>
<evidence type="ECO:0000313" key="3">
    <source>
        <dbReference type="EMBL" id="CAD8068245.1"/>
    </source>
</evidence>